<dbReference type="SUPFAM" id="SSF74653">
    <property type="entry name" value="TolA/TonB C-terminal domain"/>
    <property type="match status" value="1"/>
</dbReference>
<evidence type="ECO:0000313" key="4">
    <source>
        <dbReference type="Proteomes" id="UP001164794"/>
    </source>
</evidence>
<dbReference type="Pfam" id="PF03544">
    <property type="entry name" value="TonB_C"/>
    <property type="match status" value="1"/>
</dbReference>
<feature type="domain" description="TonB C-terminal" evidence="2">
    <location>
        <begin position="1"/>
        <end position="55"/>
    </location>
</feature>
<dbReference type="Gene3D" id="3.30.1150.10">
    <property type="match status" value="1"/>
</dbReference>
<dbReference type="PROSITE" id="PS52015">
    <property type="entry name" value="TONB_CTD"/>
    <property type="match status" value="1"/>
</dbReference>
<name>A0ABY7JLD1_9BURK</name>
<organism evidence="3 4">
    <name type="scientific">Oxalobacter aliiformigenes</name>
    <dbReference type="NCBI Taxonomy" id="2946593"/>
    <lineage>
        <taxon>Bacteria</taxon>
        <taxon>Pseudomonadati</taxon>
        <taxon>Pseudomonadota</taxon>
        <taxon>Betaproteobacteria</taxon>
        <taxon>Burkholderiales</taxon>
        <taxon>Oxalobacteraceae</taxon>
        <taxon>Oxalobacter</taxon>
    </lineage>
</organism>
<evidence type="ECO:0000313" key="3">
    <source>
        <dbReference type="EMBL" id="WAV96784.1"/>
    </source>
</evidence>
<sequence>MGITGTTICEFTIMKNGNIKELHLKETSGYASLDEAARKPSNMPALSPNLPSPPE</sequence>
<dbReference type="InterPro" id="IPR037682">
    <property type="entry name" value="TonB_C"/>
</dbReference>
<dbReference type="Proteomes" id="UP001164794">
    <property type="component" value="Chromosome"/>
</dbReference>
<dbReference type="EMBL" id="CP098248">
    <property type="protein sequence ID" value="WAV96784.1"/>
    <property type="molecule type" value="Genomic_DNA"/>
</dbReference>
<protein>
    <submittedName>
        <fullName evidence="3">Energy transducer TonB</fullName>
    </submittedName>
</protein>
<proteinExistence type="predicted"/>
<accession>A0ABY7JLD1</accession>
<feature type="region of interest" description="Disordered" evidence="1">
    <location>
        <begin position="33"/>
        <end position="55"/>
    </location>
</feature>
<evidence type="ECO:0000256" key="1">
    <source>
        <dbReference type="SAM" id="MobiDB-lite"/>
    </source>
</evidence>
<keyword evidence="4" id="KW-1185">Reference proteome</keyword>
<reference evidence="3" key="1">
    <citation type="journal article" date="2022" name="Front. Microbiol.">
        <title>New perspectives on an old grouping: The genomic and phenotypic variability of Oxalobacter formigenes and the implications for calcium oxalate stone prevention.</title>
        <authorList>
            <person name="Chmiel J.A."/>
            <person name="Carr C."/>
            <person name="Stuivenberg G.A."/>
            <person name="Venema R."/>
            <person name="Chanyi R.M."/>
            <person name="Al K.F."/>
            <person name="Giguere D."/>
            <person name="Say H."/>
            <person name="Akouris P.P."/>
            <person name="Dominguez Romero S.A."/>
            <person name="Kwong A."/>
            <person name="Tai V."/>
            <person name="Koval S.F."/>
            <person name="Razvi H."/>
            <person name="Bjazevic J."/>
            <person name="Burton J.P."/>
        </authorList>
    </citation>
    <scope>NUCLEOTIDE SEQUENCE</scope>
    <source>
        <strain evidence="3">HOxNP-1</strain>
    </source>
</reference>
<evidence type="ECO:0000259" key="2">
    <source>
        <dbReference type="PROSITE" id="PS52015"/>
    </source>
</evidence>
<gene>
    <name evidence="3" type="ORF">NB645_08135</name>
</gene>